<proteinExistence type="predicted"/>
<protein>
    <submittedName>
        <fullName evidence="1">Uncharacterized protein</fullName>
    </submittedName>
</protein>
<sequence length="164" mass="18776">MDCDSAGKGSYVWKSMIQARHVIELGIVWRVGNGQSIYIKEDRWLPQLAGSRIVSPPAILPPNSKVCDLVDHESLSWNKDLIEQEFLPHKAKFIQGLPLSVQEIPDKEVWLSSPYGEYTTRTAYKLMEKAQRNNLPSRSSNVANNKLWKGLWSLQVPYKVKHFL</sequence>
<name>A0A7N2LPM5_QUELO</name>
<dbReference type="EnsemblPlants" id="QL05p025219:mrna">
    <property type="protein sequence ID" value="QL05p025219:mrna:CDS:1"/>
    <property type="gene ID" value="QL05p025219"/>
</dbReference>
<dbReference type="InParanoid" id="A0A7N2LPM5"/>
<dbReference type="EMBL" id="LRBV02000005">
    <property type="status" value="NOT_ANNOTATED_CDS"/>
    <property type="molecule type" value="Genomic_DNA"/>
</dbReference>
<accession>A0A7N2LPM5</accession>
<dbReference type="AlphaFoldDB" id="A0A7N2LPM5"/>
<keyword evidence="2" id="KW-1185">Reference proteome</keyword>
<dbReference type="Gramene" id="QL05p025219:mrna">
    <property type="protein sequence ID" value="QL05p025219:mrna:CDS:1"/>
    <property type="gene ID" value="QL05p025219"/>
</dbReference>
<dbReference type="OMA" id="WRSICSI"/>
<reference evidence="1 2" key="1">
    <citation type="journal article" date="2016" name="G3 (Bethesda)">
        <title>First Draft Assembly and Annotation of the Genome of a California Endemic Oak Quercus lobata Nee (Fagaceae).</title>
        <authorList>
            <person name="Sork V.L."/>
            <person name="Fitz-Gibbon S.T."/>
            <person name="Puiu D."/>
            <person name="Crepeau M."/>
            <person name="Gugger P.F."/>
            <person name="Sherman R."/>
            <person name="Stevens K."/>
            <person name="Langley C.H."/>
            <person name="Pellegrini M."/>
            <person name="Salzberg S.L."/>
        </authorList>
    </citation>
    <scope>NUCLEOTIDE SEQUENCE [LARGE SCALE GENOMIC DNA]</scope>
    <source>
        <strain evidence="1 2">cv. SW786</strain>
    </source>
</reference>
<dbReference type="Proteomes" id="UP000594261">
    <property type="component" value="Chromosome 5"/>
</dbReference>
<evidence type="ECO:0000313" key="2">
    <source>
        <dbReference type="Proteomes" id="UP000594261"/>
    </source>
</evidence>
<reference evidence="1" key="2">
    <citation type="submission" date="2021-01" db="UniProtKB">
        <authorList>
            <consortium name="EnsemblPlants"/>
        </authorList>
    </citation>
    <scope>IDENTIFICATION</scope>
</reference>
<organism evidence="1 2">
    <name type="scientific">Quercus lobata</name>
    <name type="common">Valley oak</name>
    <dbReference type="NCBI Taxonomy" id="97700"/>
    <lineage>
        <taxon>Eukaryota</taxon>
        <taxon>Viridiplantae</taxon>
        <taxon>Streptophyta</taxon>
        <taxon>Embryophyta</taxon>
        <taxon>Tracheophyta</taxon>
        <taxon>Spermatophyta</taxon>
        <taxon>Magnoliopsida</taxon>
        <taxon>eudicotyledons</taxon>
        <taxon>Gunneridae</taxon>
        <taxon>Pentapetalae</taxon>
        <taxon>rosids</taxon>
        <taxon>fabids</taxon>
        <taxon>Fagales</taxon>
        <taxon>Fagaceae</taxon>
        <taxon>Quercus</taxon>
    </lineage>
</organism>
<evidence type="ECO:0000313" key="1">
    <source>
        <dbReference type="EnsemblPlants" id="QL05p025219:mrna:CDS:1"/>
    </source>
</evidence>